<evidence type="ECO:0000256" key="4">
    <source>
        <dbReference type="ARBA" id="ARBA00022692"/>
    </source>
</evidence>
<dbReference type="Gene3D" id="1.20.1250.20">
    <property type="entry name" value="MFS general substrate transporter like domains"/>
    <property type="match status" value="1"/>
</dbReference>
<dbReference type="InterPro" id="IPR020846">
    <property type="entry name" value="MFS_dom"/>
</dbReference>
<feature type="transmembrane region" description="Helical" evidence="7">
    <location>
        <begin position="229"/>
        <end position="252"/>
    </location>
</feature>
<feature type="transmembrane region" description="Helical" evidence="7">
    <location>
        <begin position="264"/>
        <end position="285"/>
    </location>
</feature>
<feature type="transmembrane region" description="Helical" evidence="7">
    <location>
        <begin position="177"/>
        <end position="194"/>
    </location>
</feature>
<keyword evidence="3" id="KW-1003">Cell membrane</keyword>
<dbReference type="InterPro" id="IPR036259">
    <property type="entry name" value="MFS_trans_sf"/>
</dbReference>
<evidence type="ECO:0000256" key="5">
    <source>
        <dbReference type="ARBA" id="ARBA00022989"/>
    </source>
</evidence>
<feature type="transmembrane region" description="Helical" evidence="7">
    <location>
        <begin position="21"/>
        <end position="43"/>
    </location>
</feature>
<dbReference type="PANTHER" id="PTHR23513:SF6">
    <property type="entry name" value="MAJOR FACILITATOR SUPERFAMILY ASSOCIATED DOMAIN-CONTAINING PROTEIN"/>
    <property type="match status" value="1"/>
</dbReference>
<organism evidence="9 10">
    <name type="scientific">Paenibacillus artemisiicola</name>
    <dbReference type="NCBI Taxonomy" id="1172618"/>
    <lineage>
        <taxon>Bacteria</taxon>
        <taxon>Bacillati</taxon>
        <taxon>Bacillota</taxon>
        <taxon>Bacilli</taxon>
        <taxon>Bacillales</taxon>
        <taxon>Paenibacillaceae</taxon>
        <taxon>Paenibacillus</taxon>
    </lineage>
</organism>
<feature type="transmembrane region" description="Helical" evidence="7">
    <location>
        <begin position="379"/>
        <end position="400"/>
    </location>
</feature>
<dbReference type="EMBL" id="JAGGDJ010000009">
    <property type="protein sequence ID" value="MBO7745325.1"/>
    <property type="molecule type" value="Genomic_DNA"/>
</dbReference>
<protein>
    <submittedName>
        <fullName evidence="9">MFS transporter</fullName>
    </submittedName>
</protein>
<accession>A0ABS3WAI9</accession>
<dbReference type="Proteomes" id="UP000670947">
    <property type="component" value="Unassembled WGS sequence"/>
</dbReference>
<feature type="transmembrane region" description="Helical" evidence="7">
    <location>
        <begin position="350"/>
        <end position="373"/>
    </location>
</feature>
<keyword evidence="5 7" id="KW-1133">Transmembrane helix</keyword>
<feature type="transmembrane region" description="Helical" evidence="7">
    <location>
        <begin position="88"/>
        <end position="105"/>
    </location>
</feature>
<evidence type="ECO:0000256" key="7">
    <source>
        <dbReference type="SAM" id="Phobius"/>
    </source>
</evidence>
<proteinExistence type="predicted"/>
<dbReference type="CDD" id="cd06173">
    <property type="entry name" value="MFS_MefA_like"/>
    <property type="match status" value="1"/>
</dbReference>
<keyword evidence="4 7" id="KW-0812">Transmembrane</keyword>
<keyword evidence="6 7" id="KW-0472">Membrane</keyword>
<evidence type="ECO:0000256" key="3">
    <source>
        <dbReference type="ARBA" id="ARBA00022475"/>
    </source>
</evidence>
<evidence type="ECO:0000256" key="1">
    <source>
        <dbReference type="ARBA" id="ARBA00004651"/>
    </source>
</evidence>
<feature type="transmembrane region" description="Helical" evidence="7">
    <location>
        <begin position="317"/>
        <end position="338"/>
    </location>
</feature>
<keyword evidence="10" id="KW-1185">Reference proteome</keyword>
<dbReference type="SUPFAM" id="SSF103473">
    <property type="entry name" value="MFS general substrate transporter"/>
    <property type="match status" value="1"/>
</dbReference>
<comment type="subcellular location">
    <subcellularLocation>
        <location evidence="1">Cell membrane</location>
        <topology evidence="1">Multi-pass membrane protein</topology>
    </subcellularLocation>
</comment>
<evidence type="ECO:0000313" key="10">
    <source>
        <dbReference type="Proteomes" id="UP000670947"/>
    </source>
</evidence>
<evidence type="ECO:0000313" key="9">
    <source>
        <dbReference type="EMBL" id="MBO7745325.1"/>
    </source>
</evidence>
<reference evidence="9 10" key="1">
    <citation type="submission" date="2021-03" db="EMBL/GenBank/DDBJ databases">
        <title>Paenibacillus artemisicola MWE-103 whole genome sequence.</title>
        <authorList>
            <person name="Ham Y.J."/>
        </authorList>
    </citation>
    <scope>NUCLEOTIDE SEQUENCE [LARGE SCALE GENOMIC DNA]</scope>
    <source>
        <strain evidence="9 10">MWE-103</strain>
    </source>
</reference>
<feature type="transmembrane region" description="Helical" evidence="7">
    <location>
        <begin position="292"/>
        <end position="311"/>
    </location>
</feature>
<evidence type="ECO:0000259" key="8">
    <source>
        <dbReference type="PROSITE" id="PS50850"/>
    </source>
</evidence>
<sequence>MTDDRPAPASSLLRNRFVQTIVISTLFLEIGIWVRNIAILLYVKHMTNDDAFAVSLISVAEFAPIFAFSFVGGAFADRWRPKRTMVGSDLLSAASILAILAAMALGSWRAVFFATLVSSILSQFSQPASMKLFKQYVPERLLQKGMSLHQTMFAVFMIFGPVIGMFVYQRFGIETSIGIMGVAFLLSAATLSLLPRESREAETQERRSVREDIRAGFAYIRSSRVLRKLGGGFFAVGFGLGLIQPMGIFLITERLGQPEEALQWFSLVNGAAMIVGGVLAMAFASKLAPAKLMTSSMAIVGLTIMGMGLTTNYTAALAFQFASGLVIPSVNAGINTLMLQHTEDAFLGRVNGFLSPLFTGSMVVTMMLSSVVMTALSLVSVYVLAGLFILAGAVVLLPLIKLKTAAAKPELENALGG</sequence>
<feature type="domain" description="Major facilitator superfamily (MFS) profile" evidence="8">
    <location>
        <begin position="17"/>
        <end position="404"/>
    </location>
</feature>
<comment type="caution">
    <text evidence="9">The sequence shown here is derived from an EMBL/GenBank/DDBJ whole genome shotgun (WGS) entry which is preliminary data.</text>
</comment>
<dbReference type="Pfam" id="PF07690">
    <property type="entry name" value="MFS_1"/>
    <property type="match status" value="1"/>
</dbReference>
<feature type="transmembrane region" description="Helical" evidence="7">
    <location>
        <begin position="55"/>
        <end position="76"/>
    </location>
</feature>
<feature type="transmembrane region" description="Helical" evidence="7">
    <location>
        <begin position="151"/>
        <end position="171"/>
    </location>
</feature>
<name>A0ABS3WAI9_9BACL</name>
<dbReference type="PROSITE" id="PS50850">
    <property type="entry name" value="MFS"/>
    <property type="match status" value="1"/>
</dbReference>
<dbReference type="InterPro" id="IPR011701">
    <property type="entry name" value="MFS"/>
</dbReference>
<evidence type="ECO:0000256" key="6">
    <source>
        <dbReference type="ARBA" id="ARBA00023136"/>
    </source>
</evidence>
<dbReference type="RefSeq" id="WP_208848201.1">
    <property type="nucleotide sequence ID" value="NZ_JAGGDJ010000009.1"/>
</dbReference>
<dbReference type="PANTHER" id="PTHR23513">
    <property type="entry name" value="INTEGRAL MEMBRANE EFFLUX PROTEIN-RELATED"/>
    <property type="match status" value="1"/>
</dbReference>
<gene>
    <name evidence="9" type="ORF">I8J29_14025</name>
</gene>
<evidence type="ECO:0000256" key="2">
    <source>
        <dbReference type="ARBA" id="ARBA00022448"/>
    </source>
</evidence>
<keyword evidence="2" id="KW-0813">Transport</keyword>